<dbReference type="CDD" id="cd00067">
    <property type="entry name" value="GAL4"/>
    <property type="match status" value="1"/>
</dbReference>
<keyword evidence="2" id="KW-0479">Metal-binding</keyword>
<keyword evidence="8" id="KW-1185">Reference proteome</keyword>
<evidence type="ECO:0000256" key="4">
    <source>
        <dbReference type="ARBA" id="ARBA00023163"/>
    </source>
</evidence>
<proteinExistence type="predicted"/>
<keyword evidence="4" id="KW-0804">Transcription</keyword>
<evidence type="ECO:0000256" key="1">
    <source>
        <dbReference type="ARBA" id="ARBA00004123"/>
    </source>
</evidence>
<dbReference type="PANTHER" id="PTHR47338:SF5">
    <property type="entry name" value="ZN(II)2CYS6 TRANSCRIPTION FACTOR (EUROFUNG)"/>
    <property type="match status" value="1"/>
</dbReference>
<dbReference type="PANTHER" id="PTHR47338">
    <property type="entry name" value="ZN(II)2CYS6 TRANSCRIPTION FACTOR (EUROFUNG)-RELATED"/>
    <property type="match status" value="1"/>
</dbReference>
<dbReference type="STRING" id="90262.A0A1X2ITF6"/>
<dbReference type="Gene3D" id="4.10.240.10">
    <property type="entry name" value="Zn(2)-C6 fungal-type DNA-binding domain"/>
    <property type="match status" value="1"/>
</dbReference>
<dbReference type="PROSITE" id="PS50048">
    <property type="entry name" value="ZN2_CY6_FUNGAL_2"/>
    <property type="match status" value="1"/>
</dbReference>
<reference evidence="7 8" key="1">
    <citation type="submission" date="2016-07" db="EMBL/GenBank/DDBJ databases">
        <title>Pervasive Adenine N6-methylation of Active Genes in Fungi.</title>
        <authorList>
            <consortium name="DOE Joint Genome Institute"/>
            <person name="Mondo S.J."/>
            <person name="Dannebaum R.O."/>
            <person name="Kuo R.C."/>
            <person name="Labutti K."/>
            <person name="Haridas S."/>
            <person name="Kuo A."/>
            <person name="Salamov A."/>
            <person name="Ahrendt S.R."/>
            <person name="Lipzen A."/>
            <person name="Sullivan W."/>
            <person name="Andreopoulos W.B."/>
            <person name="Clum A."/>
            <person name="Lindquist E."/>
            <person name="Daum C."/>
            <person name="Ramamoorthy G.K."/>
            <person name="Gryganskyi A."/>
            <person name="Culley D."/>
            <person name="Magnuson J.K."/>
            <person name="James T.Y."/>
            <person name="O'Malley M.A."/>
            <person name="Stajich J.E."/>
            <person name="Spatafora J.W."/>
            <person name="Visel A."/>
            <person name="Grigoriev I.V."/>
        </authorList>
    </citation>
    <scope>NUCLEOTIDE SEQUENCE [LARGE SCALE GENOMIC DNA]</scope>
    <source>
        <strain evidence="7 8">NRRL 1336</strain>
    </source>
</reference>
<dbReference type="PROSITE" id="PS00463">
    <property type="entry name" value="ZN2_CY6_FUNGAL_1"/>
    <property type="match status" value="1"/>
</dbReference>
<organism evidence="7 8">
    <name type="scientific">Absidia repens</name>
    <dbReference type="NCBI Taxonomy" id="90262"/>
    <lineage>
        <taxon>Eukaryota</taxon>
        <taxon>Fungi</taxon>
        <taxon>Fungi incertae sedis</taxon>
        <taxon>Mucoromycota</taxon>
        <taxon>Mucoromycotina</taxon>
        <taxon>Mucoromycetes</taxon>
        <taxon>Mucorales</taxon>
        <taxon>Cunninghamellaceae</taxon>
        <taxon>Absidia</taxon>
    </lineage>
</organism>
<dbReference type="AlphaFoldDB" id="A0A1X2ITF6"/>
<dbReference type="CDD" id="cd12148">
    <property type="entry name" value="fungal_TF_MHR"/>
    <property type="match status" value="1"/>
</dbReference>
<evidence type="ECO:0000313" key="7">
    <source>
        <dbReference type="EMBL" id="ORZ22078.1"/>
    </source>
</evidence>
<keyword evidence="5" id="KW-0539">Nucleus</keyword>
<dbReference type="InterPro" id="IPR050815">
    <property type="entry name" value="TF_fung"/>
</dbReference>
<evidence type="ECO:0000256" key="5">
    <source>
        <dbReference type="ARBA" id="ARBA00023242"/>
    </source>
</evidence>
<dbReference type="Proteomes" id="UP000193560">
    <property type="component" value="Unassembled WGS sequence"/>
</dbReference>
<dbReference type="EMBL" id="MCGE01000004">
    <property type="protein sequence ID" value="ORZ22078.1"/>
    <property type="molecule type" value="Genomic_DNA"/>
</dbReference>
<dbReference type="GO" id="GO:0005634">
    <property type="term" value="C:nucleus"/>
    <property type="evidence" value="ECO:0007669"/>
    <property type="project" value="UniProtKB-SubCell"/>
</dbReference>
<dbReference type="SUPFAM" id="SSF57701">
    <property type="entry name" value="Zn2/Cys6 DNA-binding domain"/>
    <property type="match status" value="1"/>
</dbReference>
<name>A0A1X2ITF6_9FUNG</name>
<dbReference type="GO" id="GO:0008270">
    <property type="term" value="F:zinc ion binding"/>
    <property type="evidence" value="ECO:0007669"/>
    <property type="project" value="InterPro"/>
</dbReference>
<accession>A0A1X2ITF6</accession>
<protein>
    <recommendedName>
        <fullName evidence="6">Zn(2)-C6 fungal-type domain-containing protein</fullName>
    </recommendedName>
</protein>
<dbReference type="InterPro" id="IPR036864">
    <property type="entry name" value="Zn2-C6_fun-type_DNA-bd_sf"/>
</dbReference>
<evidence type="ECO:0000313" key="8">
    <source>
        <dbReference type="Proteomes" id="UP000193560"/>
    </source>
</evidence>
<evidence type="ECO:0000256" key="2">
    <source>
        <dbReference type="ARBA" id="ARBA00022723"/>
    </source>
</evidence>
<feature type="domain" description="Zn(2)-C6 fungal-type" evidence="6">
    <location>
        <begin position="13"/>
        <end position="44"/>
    </location>
</feature>
<gene>
    <name evidence="7" type="ORF">BCR42DRAFT_162199</name>
</gene>
<evidence type="ECO:0000259" key="6">
    <source>
        <dbReference type="PROSITE" id="PS50048"/>
    </source>
</evidence>
<comment type="caution">
    <text evidence="7">The sequence shown here is derived from an EMBL/GenBank/DDBJ whole genome shotgun (WGS) entry which is preliminary data.</text>
</comment>
<dbReference type="GO" id="GO:0000981">
    <property type="term" value="F:DNA-binding transcription factor activity, RNA polymerase II-specific"/>
    <property type="evidence" value="ECO:0007669"/>
    <property type="project" value="InterPro"/>
</dbReference>
<dbReference type="InterPro" id="IPR001138">
    <property type="entry name" value="Zn2Cys6_DnaBD"/>
</dbReference>
<dbReference type="SMART" id="SM00066">
    <property type="entry name" value="GAL4"/>
    <property type="match status" value="1"/>
</dbReference>
<dbReference type="OrthoDB" id="39175at2759"/>
<evidence type="ECO:0000256" key="3">
    <source>
        <dbReference type="ARBA" id="ARBA00023015"/>
    </source>
</evidence>
<keyword evidence="3" id="KW-0805">Transcription regulation</keyword>
<sequence length="439" mass="49884">MTLSVVKSKRKVSCLPCRYRKVKCCGGHPCQRCILRKAPDDCTFLKPGQVGRRPRNAVVNKLVLNRSKQTTSGNQYKEFIFENVCYSMPTDAIFINNDSSKNLYYFIHTLFNYDDAIMQLAVSRVTKALPYIPEVKMYELLDLHVYATVELLNVVVNRISALPLDSFSFFDSISASVFQDMALKFFSEPPPTLPSINPLSTLSPHKAVYLIDTFFTVNPNSILLNQTLILQGYWTDSIDPLLLCVILGTSTYMEKMTKGQPLGLWEASDQMIRNPFLEYAYILVQKSSSEVSLEKYQAVVLLGLFEMVFGFPKRGIVNLGLAFMIGINLGIWDGSFQEKSNDITSELALYSFWSTFNSTCRGVVDLGQLPHYSKKTLSLKLPPANIEQSVSYQFEKSNGNPRRYRSFGFLVESFYTHSVCCKYTTLLLLEFPEVQDCKR</sequence>
<comment type="subcellular location">
    <subcellularLocation>
        <location evidence="1">Nucleus</location>
    </subcellularLocation>
</comment>
<dbReference type="Pfam" id="PF00172">
    <property type="entry name" value="Zn_clus"/>
    <property type="match status" value="1"/>
</dbReference>